<dbReference type="SMART" id="SM00033">
    <property type="entry name" value="CH"/>
    <property type="match status" value="2"/>
</dbReference>
<dbReference type="FunFam" id="2.60.40.10:FF:000001">
    <property type="entry name" value="Filamin-C isoform b"/>
    <property type="match status" value="4"/>
</dbReference>
<dbReference type="SUPFAM" id="SSF47576">
    <property type="entry name" value="Calponin-homology domain, CH-domain"/>
    <property type="match status" value="1"/>
</dbReference>
<evidence type="ECO:0000259" key="9">
    <source>
        <dbReference type="PROSITE" id="PS50021"/>
    </source>
</evidence>
<dbReference type="InterPro" id="IPR017868">
    <property type="entry name" value="Filamin/ABP280_repeat-like"/>
</dbReference>
<feature type="repeat" description="Filamin" evidence="7">
    <location>
        <begin position="2120"/>
        <end position="2213"/>
    </location>
</feature>
<feature type="region of interest" description="Disordered" evidence="8">
    <location>
        <begin position="1"/>
        <end position="49"/>
    </location>
</feature>
<dbReference type="Proteomes" id="UP000663891">
    <property type="component" value="Unassembled WGS sequence"/>
</dbReference>
<evidence type="ECO:0000256" key="6">
    <source>
        <dbReference type="ARBA" id="ARBA00023212"/>
    </source>
</evidence>
<dbReference type="GO" id="GO:0051015">
    <property type="term" value="F:actin filament binding"/>
    <property type="evidence" value="ECO:0007669"/>
    <property type="project" value="InterPro"/>
</dbReference>
<comment type="caution">
    <text evidence="10">The sequence shown here is derived from an EMBL/GenBank/DDBJ whole genome shotgun (WGS) entry which is preliminary data.</text>
</comment>
<dbReference type="FunFam" id="1.10.418.10:FF:000006">
    <property type="entry name" value="Filamin-B isoform A"/>
    <property type="match status" value="1"/>
</dbReference>
<dbReference type="GO" id="GO:0005856">
    <property type="term" value="C:cytoskeleton"/>
    <property type="evidence" value="ECO:0007669"/>
    <property type="project" value="UniProtKB-SubCell"/>
</dbReference>
<keyword evidence="4" id="KW-0677">Repeat</keyword>
<keyword evidence="3" id="KW-0963">Cytoplasm</keyword>
<feature type="domain" description="Calponin-homology (CH)" evidence="9">
    <location>
        <begin position="64"/>
        <end position="170"/>
    </location>
</feature>
<feature type="compositionally biased region" description="Polar residues" evidence="8">
    <location>
        <begin position="1"/>
        <end position="10"/>
    </location>
</feature>
<feature type="repeat" description="Filamin" evidence="7">
    <location>
        <begin position="1073"/>
        <end position="1172"/>
    </location>
</feature>
<dbReference type="GO" id="GO:0030036">
    <property type="term" value="P:actin cytoskeleton organization"/>
    <property type="evidence" value="ECO:0007669"/>
    <property type="project" value="InterPro"/>
</dbReference>
<dbReference type="PROSITE" id="PS50021">
    <property type="entry name" value="CH"/>
    <property type="match status" value="2"/>
</dbReference>
<dbReference type="Pfam" id="PF00630">
    <property type="entry name" value="Filamin"/>
    <property type="match status" value="22"/>
</dbReference>
<dbReference type="Gene3D" id="2.60.40.10">
    <property type="entry name" value="Immunoglobulins"/>
    <property type="match status" value="23"/>
</dbReference>
<dbReference type="InterPro" id="IPR001715">
    <property type="entry name" value="CH_dom"/>
</dbReference>
<dbReference type="InterPro" id="IPR044801">
    <property type="entry name" value="Filamin"/>
</dbReference>
<dbReference type="SMART" id="SM00557">
    <property type="entry name" value="IG_FLMN"/>
    <property type="match status" value="22"/>
</dbReference>
<protein>
    <recommendedName>
        <fullName evidence="9">Calponin-homology (CH) domain-containing protein</fullName>
    </recommendedName>
</protein>
<feature type="repeat" description="Filamin" evidence="7">
    <location>
        <begin position="2500"/>
        <end position="2518"/>
    </location>
</feature>
<feature type="repeat" description="Filamin" evidence="7">
    <location>
        <begin position="401"/>
        <end position="499"/>
    </location>
</feature>
<feature type="repeat" description="Filamin" evidence="7">
    <location>
        <begin position="1173"/>
        <end position="1265"/>
    </location>
</feature>
<feature type="domain" description="Calponin-homology (CH)" evidence="9">
    <location>
        <begin position="190"/>
        <end position="294"/>
    </location>
</feature>
<evidence type="ECO:0000313" key="11">
    <source>
        <dbReference type="Proteomes" id="UP000663891"/>
    </source>
</evidence>
<dbReference type="FunFam" id="2.60.40.10:FF:000007">
    <property type="entry name" value="Filamin-B isoform C"/>
    <property type="match status" value="2"/>
</dbReference>
<evidence type="ECO:0000256" key="5">
    <source>
        <dbReference type="ARBA" id="ARBA00023203"/>
    </source>
</evidence>
<feature type="repeat" description="Filamin" evidence="7">
    <location>
        <begin position="1573"/>
        <end position="1646"/>
    </location>
</feature>
<feature type="repeat" description="Filamin" evidence="7">
    <location>
        <begin position="596"/>
        <end position="690"/>
    </location>
</feature>
<feature type="compositionally biased region" description="Basic and acidic residues" evidence="8">
    <location>
        <begin position="2423"/>
        <end position="2432"/>
    </location>
</feature>
<feature type="repeat" description="Filamin" evidence="7">
    <location>
        <begin position="1278"/>
        <end position="1358"/>
    </location>
</feature>
<feature type="repeat" description="Filamin" evidence="7">
    <location>
        <begin position="1832"/>
        <end position="1924"/>
    </location>
</feature>
<dbReference type="Pfam" id="PF00307">
    <property type="entry name" value="CH"/>
    <property type="match status" value="2"/>
</dbReference>
<keyword evidence="5" id="KW-0009">Actin-binding</keyword>
<feature type="repeat" description="Filamin" evidence="7">
    <location>
        <begin position="1922"/>
        <end position="2022"/>
    </location>
</feature>
<feature type="compositionally biased region" description="Acidic residues" evidence="8">
    <location>
        <begin position="2455"/>
        <end position="2464"/>
    </location>
</feature>
<dbReference type="FunFam" id="2.60.40.10:FF:000140">
    <property type="entry name" value="FiLamiN (Actin binding protein) homolog"/>
    <property type="match status" value="3"/>
</dbReference>
<feature type="repeat" description="Filamin" evidence="7">
    <location>
        <begin position="790"/>
        <end position="885"/>
    </location>
</feature>
<dbReference type="Gene3D" id="1.10.418.10">
    <property type="entry name" value="Calponin-like domain"/>
    <property type="match status" value="2"/>
</dbReference>
<feature type="repeat" description="Filamin" evidence="7">
    <location>
        <begin position="2026"/>
        <end position="2118"/>
    </location>
</feature>
<feature type="compositionally biased region" description="Basic residues" evidence="8">
    <location>
        <begin position="2377"/>
        <end position="2387"/>
    </location>
</feature>
<feature type="region of interest" description="Disordered" evidence="8">
    <location>
        <begin position="2373"/>
        <end position="2471"/>
    </location>
</feature>
<feature type="repeat" description="Filamin" evidence="7">
    <location>
        <begin position="1646"/>
        <end position="1738"/>
    </location>
</feature>
<dbReference type="PANTHER" id="PTHR38537">
    <property type="entry name" value="JITTERBUG, ISOFORM N"/>
    <property type="match status" value="1"/>
</dbReference>
<dbReference type="FunFam" id="2.60.40.10:FF:000096">
    <property type="entry name" value="filamin-C isoform X2"/>
    <property type="match status" value="1"/>
</dbReference>
<evidence type="ECO:0000256" key="3">
    <source>
        <dbReference type="ARBA" id="ARBA00022490"/>
    </source>
</evidence>
<feature type="compositionally biased region" description="Gly residues" evidence="8">
    <location>
        <begin position="12"/>
        <end position="22"/>
    </location>
</feature>
<dbReference type="InterPro" id="IPR001298">
    <property type="entry name" value="Filamin/ABP280_rpt"/>
</dbReference>
<feature type="repeat" description="Filamin" evidence="7">
    <location>
        <begin position="1730"/>
        <end position="1829"/>
    </location>
</feature>
<evidence type="ECO:0000256" key="8">
    <source>
        <dbReference type="SAM" id="MobiDB-lite"/>
    </source>
</evidence>
<dbReference type="InterPro" id="IPR014756">
    <property type="entry name" value="Ig_E-set"/>
</dbReference>
<evidence type="ECO:0000256" key="1">
    <source>
        <dbReference type="ARBA" id="ARBA00004245"/>
    </source>
</evidence>
<feature type="repeat" description="Filamin" evidence="7">
    <location>
        <begin position="500"/>
        <end position="596"/>
    </location>
</feature>
<keyword evidence="6" id="KW-0206">Cytoskeleton</keyword>
<feature type="repeat" description="Filamin" evidence="7">
    <location>
        <begin position="2670"/>
        <end position="2764"/>
    </location>
</feature>
<name>A0A815GSX6_9BILA</name>
<feature type="compositionally biased region" description="Acidic residues" evidence="8">
    <location>
        <begin position="2401"/>
        <end position="2416"/>
    </location>
</feature>
<comment type="subcellular location">
    <subcellularLocation>
        <location evidence="1">Cytoplasm</location>
        <location evidence="1">Cytoskeleton</location>
    </subcellularLocation>
</comment>
<dbReference type="SUPFAM" id="SSF81296">
    <property type="entry name" value="E set domains"/>
    <property type="match status" value="22"/>
</dbReference>
<feature type="repeat" description="Filamin" evidence="7">
    <location>
        <begin position="693"/>
        <end position="789"/>
    </location>
</feature>
<dbReference type="EMBL" id="CAJNON010000640">
    <property type="protein sequence ID" value="CAF1342090.1"/>
    <property type="molecule type" value="Genomic_DNA"/>
</dbReference>
<feature type="region of interest" description="Disordered" evidence="8">
    <location>
        <begin position="2632"/>
        <end position="2651"/>
    </location>
</feature>
<feature type="repeat" description="Filamin" evidence="7">
    <location>
        <begin position="886"/>
        <end position="964"/>
    </location>
</feature>
<dbReference type="PROSITE" id="PS50194">
    <property type="entry name" value="FILAMIN_REPEAT"/>
    <property type="match status" value="23"/>
</dbReference>
<dbReference type="FunFam" id="2.60.40.10:FF:000092">
    <property type="entry name" value="Filamin-B isoform B"/>
    <property type="match status" value="1"/>
</dbReference>
<evidence type="ECO:0000256" key="4">
    <source>
        <dbReference type="ARBA" id="ARBA00022737"/>
    </source>
</evidence>
<dbReference type="PANTHER" id="PTHR38537:SF8">
    <property type="entry name" value="FILAMIN-A"/>
    <property type="match status" value="1"/>
</dbReference>
<comment type="similarity">
    <text evidence="2">Belongs to the filamin family.</text>
</comment>
<feature type="repeat" description="Filamin" evidence="7">
    <location>
        <begin position="980"/>
        <end position="1072"/>
    </location>
</feature>
<dbReference type="InterPro" id="IPR036872">
    <property type="entry name" value="CH_dom_sf"/>
</dbReference>
<dbReference type="OrthoDB" id="5334309at2759"/>
<feature type="repeat" description="Filamin" evidence="7">
    <location>
        <begin position="2520"/>
        <end position="2611"/>
    </location>
</feature>
<evidence type="ECO:0000256" key="2">
    <source>
        <dbReference type="ARBA" id="ARBA00009238"/>
    </source>
</evidence>
<accession>A0A815GSX6</accession>
<evidence type="ECO:0000256" key="7">
    <source>
        <dbReference type="PROSITE-ProRule" id="PRU00087"/>
    </source>
</evidence>
<evidence type="ECO:0000313" key="10">
    <source>
        <dbReference type="EMBL" id="CAF1342090.1"/>
    </source>
</evidence>
<feature type="repeat" description="Filamin" evidence="7">
    <location>
        <begin position="1455"/>
        <end position="1550"/>
    </location>
</feature>
<dbReference type="PROSITE" id="PS00019">
    <property type="entry name" value="ACTININ_1"/>
    <property type="match status" value="1"/>
</dbReference>
<dbReference type="CDD" id="cd21311">
    <property type="entry name" value="CH_dFLNA-like_rpt1"/>
    <property type="match status" value="1"/>
</dbReference>
<sequence>MSTTYNQSANGYSGGGGGGGPGHTENPQQNEQSESIEEDEFGRTEEEFQEDMQRELADDAPWKRIQQNTFTRWANEHLKLLNRNLNDLQLELGDGLNLIALIEVLSQKKVPRYNKRPNFRSQKLENVSVVLDFLENTERIRLVNIDASHIVDGKLKLILGLIWTLILHYSISLPMWEFEQPDGPGTGKDVTPKQKLMNWVQEKLPPELPVTNFTSDWNDGRAIGALVDACAPGLYPDWADRDPKNALENAKEAMDLAERWLGVPQLVEPHEMINPKVDEQSMMTYLSQYPSAKLKPGAPIRPKTNSARVRCYGKGIEPTGNHVDAPAKFHVETFAAGKGNVEVIVLNPKGQKEKCEVEFRDDKNQTYDCTYYPTMEGQYKVIVKFAGQEVPKSPFSPFIQGKSGDASQCRASGPGLEPNGVMVDKPTWFEIDATNAGNGLAEVILADPQGRQDVVPVSVKQTAPGKFRCEYVPREPGLHSVNVFFAGRPIPNSPYGVNVSPSSDAKKCRAFGRGLQPKGVRTGDVAEFRVVTKDAGEGVMKATVAGPDGSEVPCRATKVNNTTYECGYVPNRVGPHTVNITYGGAHIPKSPFPVAVAPYKDSRIRAFGPGLEGGIVGFPADFVVETNGETGSLGDISFSIEGPSQARIECNDNGDGSANVRYWPTIPGEYAVHILCNDEDIPHSPFMAWVESPGNFDSNKVKAYGPGLEPAGQIIGKPTEFTVDTHNAGDATLRVQAIDQEYQPVDVHVRNNGNGTHTCRYTPTNANRHCILIDYGGVAIPNSPFRVWPSEPSNPSKVRVYGPGVERGIKMNTPTHFTVDCKEAGPGDISIALTDTKNQDVPFTIDDKQDGTFEIAYTPKSPGVHCISVLFGENEIPISPLKVNVEPAVDVSKIRVEGLETMPIVGQPAQVTLNTLAAGTLPANLIHARIVGPKGNTEEAIVTPAPQGYNLRFNVPEPGIYTIEPDVCTIPLRPVQITAIEPIDPSKVHAFGPGLSQGTVNKPADFVVDTRGAGNGQLGVTVEGPSESKIDYQDNNDGSCRVTYHPTVAGNYNINILYEGKHIAGSPFHAAVRADLDTRTIRCYGPGIDTNEVFLESPTEFTVDAKSVTSTGSGRVECLLTSPGGRVVRCPIKNMNNGTYLVQYAPYEPGMHQLEVTYENIPVPGSPFRVNAISGSDSTRVRAYGPGLESATTNEPVTFTIETKGAGQGSLGLAIEGPSEAKMVCKDNQDGTCIMEYLPTKAGQYDIAIKFAEQHIPGSPFHVNVRDRLDANHVNVKMSSTMRANALQEIVIDGQTAGPGNPSIDITDSHGRRKPASIRPRGEGVYVAEFTPQTEGPHRIDINWSDQPVRQSPFNVQVLPNFEPHKVIVDGPGTRNGIPASLETHFRIDTRDAGVEHPEVSIKNPEGVLVSSKIIDNKDGTYKVTYKPNDVGRYIINVNYGGIPVNNSPFNVKVEPTGDPTKCQISGSGISPNVQVGEEYTITVDTHEAGPGAVTGRIRSTVGNDLDIDIVDNEDGTFNLFYIPHNPGNYVVKIKFGGQDIPGGDFVVTAGDTTTSKYTRTQSTESVTSSQYRPVDFRLPVGGSGQFGDITALIRTPNGKFHTPNIDDNQDGTVSIKYQPSEIGLHELDVFYQGQPIAGSPFKFHVDKVQTGYVTAYGPGLSHGVCNEPCNFRIVTKDAGSGGLSVAVEGSSKAEIQCKDNKDGTCDVTYWPTAPGEYTITVKFADKHIVGSPFTAKVTGVPPSVEKHKRSQVMVGSQSEISLRVTELDIHDLNATIRSPSGIEEACLLKKLPNGSLGISFIPRETGDHLVNVYRDGKHIKNSPFRIHVGSSEIGDANKVKVFGRGLQEGHANQSNDFTVVTRDAGYGGLSLSIEGPSKADIECHDNEDGSCLVTYKPTEPGVYIVNVKFADKHVPGSPFTVNVGGHGSNRLRESITRERRAADITHIGSQCELSLKIPGTLSYDMNACVTSPSGRLENCEIVDLGDCNYSIKFIPKEMGVHTVSVKHKDIHIPGSPFEFTVGPLQGGGGSHKVRASGSGLVRGEVNTTNEFNIYTREAGAGGLAIAVEGPAKAEIDFFDRKDGSCGVSYVCPEAGDYQISIKFNDQHIPESPFNVSIVPPFGDAKKLTIHSLKTKGLEINRQYTFTVNVNGARGRVDARVTAPSGAEESCVVQEMGNDHYAIQFIPRENGIHWIHVRFNGRDIPDSPFRVVVGQANADPGRVFASGTDEQESMHTIEREEEFDFKKFISRFAHSTVLSSYIDVFRTYTSNTPYLNHCIELSQFGNWLLRKFFQAAQNNPYIYAELLFWKDRSVVDEMLDGYRQTDQEQIENIGIEKTDIVDRILLELTDKTKSRRQIIKELKNQDLIKSTRELKLKKAPGRRSKKKDTREDSKLLGYDSDVADIDDDDNSDDEGSIDNKSISSEHVEDKSNDSNPKADNIISKESPKINKKQAEEDEEEEEESLPVLKKQSRKYDSLSMFNDKDDEDDDDDDISSRQLINIFLNGRDIPDSPFRVVVGQANADPGRVFASGTGLYQGDTGQACEFLIDTTNAGAGALAVTVDGPSKVQLDCKEVAEGYRVTFTPTAPGDYLISIKFAGTNIAGSPFKCTVGGTGLNTIRGSAGNGGLNTMTSSSSSFVQRSQGNVTSQTRYDTVEKTTSFSSSSKQNNYAAVDASRVRAQGEGLSRAYRNEKAAFTVDTRDGGNAMLMVGVFGPKSPCEEVFIKHIGNNQYNVQYTVREKGEYMLIVKWGDQHIPGSPWHIEVV</sequence>
<proteinExistence type="inferred from homology"/>
<feature type="compositionally biased region" description="Basic and acidic residues" evidence="8">
    <location>
        <begin position="2445"/>
        <end position="2454"/>
    </location>
</feature>
<feature type="repeat" description="Filamin" evidence="7">
    <location>
        <begin position="1359"/>
        <end position="1454"/>
    </location>
</feature>
<feature type="repeat" description="Filamin" evidence="7">
    <location>
        <begin position="301"/>
        <end position="399"/>
    </location>
</feature>
<dbReference type="InterPro" id="IPR013783">
    <property type="entry name" value="Ig-like_fold"/>
</dbReference>
<dbReference type="InterPro" id="IPR001589">
    <property type="entry name" value="Actinin_actin-bd_CS"/>
</dbReference>
<feature type="region of interest" description="Disordered" evidence="8">
    <location>
        <begin position="1294"/>
        <end position="1318"/>
    </location>
</feature>
<gene>
    <name evidence="10" type="ORF">VCS650_LOCUS33283</name>
</gene>
<organism evidence="10 11">
    <name type="scientific">Adineta steineri</name>
    <dbReference type="NCBI Taxonomy" id="433720"/>
    <lineage>
        <taxon>Eukaryota</taxon>
        <taxon>Metazoa</taxon>
        <taxon>Spiralia</taxon>
        <taxon>Gnathifera</taxon>
        <taxon>Rotifera</taxon>
        <taxon>Eurotatoria</taxon>
        <taxon>Bdelloidea</taxon>
        <taxon>Adinetida</taxon>
        <taxon>Adinetidae</taxon>
        <taxon>Adineta</taxon>
    </lineage>
</organism>
<reference evidence="10" key="1">
    <citation type="submission" date="2021-02" db="EMBL/GenBank/DDBJ databases">
        <authorList>
            <person name="Nowell W R."/>
        </authorList>
    </citation>
    <scope>NUCLEOTIDE SEQUENCE</scope>
</reference>